<name>A0ACD4DF95_9NOCA</name>
<dbReference type="EMBL" id="CP107551">
    <property type="protein sequence ID" value="UYP18661.1"/>
    <property type="molecule type" value="Genomic_DNA"/>
</dbReference>
<reference evidence="1" key="1">
    <citation type="submission" date="2022-10" db="EMBL/GenBank/DDBJ databases">
        <title>Rhodococcus ferula Z13 complete genome.</title>
        <authorList>
            <person name="Long X."/>
            <person name="Zang M."/>
        </authorList>
    </citation>
    <scope>NUCLEOTIDE SEQUENCE</scope>
    <source>
        <strain evidence="1">Z13</strain>
    </source>
</reference>
<sequence>MTATPTDEHRKLQVIGKDVLADGVVAVRLADPDGDPVPAWDPGSHIDLVVDASTVRQYSLCGDVEDGTSLTVAVLREENGRGGSKWVHDHLQVGDLVGIGGPRNNFRFEPVPSCLFVAGGIGITPLLPMLRAADAAGSDWRLLYGGRTRNSMAFAADLAARHPDRVEIRPQDEFGLLDLAGALDTLLAGAAVYCCGPEPLLQALEGECRTRPGITLHVERFAAKERPADAVDGVFEVELVQSGTSVTVQADESLLDAVLRSGVDVPFSCREGTCGTCEVAVVDGEPDHRDSVLTGDEQAANDCMMICVSRSRTPKLVLDL</sequence>
<protein>
    <submittedName>
        <fullName evidence="1">PDR/VanB family oxidoreductase</fullName>
    </submittedName>
</protein>
<keyword evidence="2" id="KW-1185">Reference proteome</keyword>
<proteinExistence type="predicted"/>
<evidence type="ECO:0000313" key="1">
    <source>
        <dbReference type="EMBL" id="UYP18661.1"/>
    </source>
</evidence>
<gene>
    <name evidence="1" type="ORF">OED52_18800</name>
</gene>
<accession>A0ACD4DF95</accession>
<evidence type="ECO:0000313" key="2">
    <source>
        <dbReference type="Proteomes" id="UP001156484"/>
    </source>
</evidence>
<dbReference type="Proteomes" id="UP001156484">
    <property type="component" value="Chromosome"/>
</dbReference>
<organism evidence="1 2">
    <name type="scientific">Rhodococcus sacchari</name>
    <dbReference type="NCBI Taxonomy" id="2962047"/>
    <lineage>
        <taxon>Bacteria</taxon>
        <taxon>Bacillati</taxon>
        <taxon>Actinomycetota</taxon>
        <taxon>Actinomycetes</taxon>
        <taxon>Mycobacteriales</taxon>
        <taxon>Nocardiaceae</taxon>
        <taxon>Rhodococcus</taxon>
    </lineage>
</organism>